<dbReference type="EMBL" id="GHES01026909">
    <property type="protein sequence ID" value="MPA57468.1"/>
    <property type="molecule type" value="Transcribed_RNA"/>
</dbReference>
<reference evidence="1" key="1">
    <citation type="submission" date="2019-08" db="EMBL/GenBank/DDBJ databases">
        <title>Reference gene set and small RNA set construction with multiple tissues from Davidia involucrata Baill.</title>
        <authorList>
            <person name="Yang H."/>
            <person name="Zhou C."/>
            <person name="Li G."/>
            <person name="Wang J."/>
            <person name="Gao P."/>
            <person name="Wang M."/>
            <person name="Wang R."/>
            <person name="Zhao Y."/>
        </authorList>
    </citation>
    <scope>NUCLEOTIDE SEQUENCE</scope>
    <source>
        <tissue evidence="1">Mixed with DoveR01_LX</tissue>
    </source>
</reference>
<dbReference type="AlphaFoldDB" id="A0A5B7AN89"/>
<gene>
    <name evidence="1" type="ORF">Din_026909</name>
</gene>
<proteinExistence type="predicted"/>
<sequence length="100" mass="11778">MRKGEVFEWSFKTIGGMFDMTVFVCYVKFLGHHSGTTEGFFAPYMKYKCNTNTCNWRLTNGGTMDLYKDREKRWDIHHPLTFERTAKTVCENLVCTSLDR</sequence>
<name>A0A5B7AN89_DAVIN</name>
<protein>
    <submittedName>
        <fullName evidence="1">Uncharacterized protein</fullName>
    </submittedName>
</protein>
<evidence type="ECO:0000313" key="1">
    <source>
        <dbReference type="EMBL" id="MPA57468.1"/>
    </source>
</evidence>
<accession>A0A5B7AN89</accession>
<organism evidence="1">
    <name type="scientific">Davidia involucrata</name>
    <name type="common">Dove tree</name>
    <dbReference type="NCBI Taxonomy" id="16924"/>
    <lineage>
        <taxon>Eukaryota</taxon>
        <taxon>Viridiplantae</taxon>
        <taxon>Streptophyta</taxon>
        <taxon>Embryophyta</taxon>
        <taxon>Tracheophyta</taxon>
        <taxon>Spermatophyta</taxon>
        <taxon>Magnoliopsida</taxon>
        <taxon>eudicotyledons</taxon>
        <taxon>Gunneridae</taxon>
        <taxon>Pentapetalae</taxon>
        <taxon>asterids</taxon>
        <taxon>Cornales</taxon>
        <taxon>Nyssaceae</taxon>
        <taxon>Davidia</taxon>
    </lineage>
</organism>